<evidence type="ECO:0000256" key="1">
    <source>
        <dbReference type="ARBA" id="ARBA00004141"/>
    </source>
</evidence>
<sequence>MCLIIILIFSVCENSNAQDGLKNLINQKIEEAKRNDSAKQVIIPQEKIEKASNDQLTDSLALADSLATDSDLAFDMEVVQDENKQIDTSSFVRRALSVKKRKPVKNYKSEKSWDKYYSISNNNIYKEEHLLDENFKVFGWHPYWMGSAYKSYNFSLLSAIAYFSYELNPSTGGYYNIHDWKTTDLVDSAHKHGTKVLLSVTNFGIKNNNTFLSSADAQRNFIDILISLLKERNADGVNIDFESLSSSNRNELTNFIIDLSNRLKSSDKKYMITLALPPIDYNRVYEFDQLNQYVDLYIIMGYEFYGINSSVAGPVSPLESGQTWWDYNLNVALDEYLLEGVAKKKILMGLPYYGAEWETESLKFPSKSKKFVNYPMYRNIQKKHGDLPCCEDEPSKSKFYVYRDDNSNYKQLWYEDSLSLSKKYDWIKEKEIGGVGIWALGYDNGYDELWRLLAAKFALSPDEARTANVRNFWARYTPRRILSLTLRIIKNPAYLLKNPRPLFGLFGAIFGVGLLSFYFLFRFGHRINRSFNVAIKGSLALMIIILIALIFIGMKYIAFDAFMYLILGFIIGAIIIFILSKRFLSEKDLP</sequence>
<gene>
    <name evidence="7" type="ORF">GCM10011506_35600</name>
</gene>
<feature type="transmembrane region" description="Helical" evidence="5">
    <location>
        <begin position="502"/>
        <end position="521"/>
    </location>
</feature>
<keyword evidence="4 5" id="KW-0472">Membrane</keyword>
<dbReference type="InterPro" id="IPR035952">
    <property type="entry name" value="Rhomboid-like_sf"/>
</dbReference>
<evidence type="ECO:0000256" key="5">
    <source>
        <dbReference type="SAM" id="Phobius"/>
    </source>
</evidence>
<proteinExistence type="predicted"/>
<dbReference type="EMBL" id="BMEC01000012">
    <property type="protein sequence ID" value="GGC46892.1"/>
    <property type="molecule type" value="Genomic_DNA"/>
</dbReference>
<accession>A0ABQ1MUM9</accession>
<dbReference type="InterPro" id="IPR017853">
    <property type="entry name" value="GH"/>
</dbReference>
<dbReference type="Proteomes" id="UP000636010">
    <property type="component" value="Unassembled WGS sequence"/>
</dbReference>
<dbReference type="RefSeq" id="WP_188466093.1">
    <property type="nucleotide sequence ID" value="NZ_BAABHU010000012.1"/>
</dbReference>
<evidence type="ECO:0000313" key="8">
    <source>
        <dbReference type="Proteomes" id="UP000636010"/>
    </source>
</evidence>
<name>A0ABQ1MUM9_9BACT</name>
<keyword evidence="3 5" id="KW-1133">Transmembrane helix</keyword>
<comment type="subcellular location">
    <subcellularLocation>
        <location evidence="1">Membrane</location>
        <topology evidence="1">Multi-pass membrane protein</topology>
    </subcellularLocation>
</comment>
<evidence type="ECO:0000259" key="6">
    <source>
        <dbReference type="PROSITE" id="PS51910"/>
    </source>
</evidence>
<feature type="transmembrane region" description="Helical" evidence="5">
    <location>
        <begin position="562"/>
        <end position="580"/>
    </location>
</feature>
<keyword evidence="8" id="KW-1185">Reference proteome</keyword>
<dbReference type="SMART" id="SM00636">
    <property type="entry name" value="Glyco_18"/>
    <property type="match status" value="1"/>
</dbReference>
<comment type="caution">
    <text evidence="7">The sequence shown here is derived from an EMBL/GenBank/DDBJ whole genome shotgun (WGS) entry which is preliminary data.</text>
</comment>
<dbReference type="InterPro" id="IPR029070">
    <property type="entry name" value="Chitinase_insertion_sf"/>
</dbReference>
<keyword evidence="2 5" id="KW-0812">Transmembrane</keyword>
<feature type="domain" description="GH18" evidence="6">
    <location>
        <begin position="135"/>
        <end position="460"/>
    </location>
</feature>
<dbReference type="PROSITE" id="PS51910">
    <property type="entry name" value="GH18_2"/>
    <property type="match status" value="1"/>
</dbReference>
<evidence type="ECO:0000256" key="4">
    <source>
        <dbReference type="ARBA" id="ARBA00023136"/>
    </source>
</evidence>
<dbReference type="SUPFAM" id="SSF144091">
    <property type="entry name" value="Rhomboid-like"/>
    <property type="match status" value="1"/>
</dbReference>
<dbReference type="Pfam" id="PF00704">
    <property type="entry name" value="Glyco_hydro_18"/>
    <property type="match status" value="1"/>
</dbReference>
<protein>
    <recommendedName>
        <fullName evidence="6">GH18 domain-containing protein</fullName>
    </recommendedName>
</protein>
<dbReference type="PANTHER" id="PTHR46066">
    <property type="entry name" value="CHITINASE DOMAIN-CONTAINING PROTEIN 1 FAMILY MEMBER"/>
    <property type="match status" value="1"/>
</dbReference>
<dbReference type="Gene3D" id="3.20.20.80">
    <property type="entry name" value="Glycosidases"/>
    <property type="match status" value="1"/>
</dbReference>
<evidence type="ECO:0000256" key="3">
    <source>
        <dbReference type="ARBA" id="ARBA00022989"/>
    </source>
</evidence>
<organism evidence="7 8">
    <name type="scientific">Marivirga lumbricoides</name>
    <dbReference type="NCBI Taxonomy" id="1046115"/>
    <lineage>
        <taxon>Bacteria</taxon>
        <taxon>Pseudomonadati</taxon>
        <taxon>Bacteroidota</taxon>
        <taxon>Cytophagia</taxon>
        <taxon>Cytophagales</taxon>
        <taxon>Marivirgaceae</taxon>
        <taxon>Marivirga</taxon>
    </lineage>
</organism>
<feature type="transmembrane region" description="Helical" evidence="5">
    <location>
        <begin position="533"/>
        <end position="556"/>
    </location>
</feature>
<evidence type="ECO:0000256" key="2">
    <source>
        <dbReference type="ARBA" id="ARBA00022692"/>
    </source>
</evidence>
<dbReference type="SUPFAM" id="SSF51445">
    <property type="entry name" value="(Trans)glycosidases"/>
    <property type="match status" value="1"/>
</dbReference>
<evidence type="ECO:0000313" key="7">
    <source>
        <dbReference type="EMBL" id="GGC46892.1"/>
    </source>
</evidence>
<reference evidence="8" key="1">
    <citation type="journal article" date="2019" name="Int. J. Syst. Evol. Microbiol.">
        <title>The Global Catalogue of Microorganisms (GCM) 10K type strain sequencing project: providing services to taxonomists for standard genome sequencing and annotation.</title>
        <authorList>
            <consortium name="The Broad Institute Genomics Platform"/>
            <consortium name="The Broad Institute Genome Sequencing Center for Infectious Disease"/>
            <person name="Wu L."/>
            <person name="Ma J."/>
        </authorList>
    </citation>
    <scope>NUCLEOTIDE SEQUENCE [LARGE SCALE GENOMIC DNA]</scope>
    <source>
        <strain evidence="8">CGMCC 1.10832</strain>
    </source>
</reference>
<dbReference type="PANTHER" id="PTHR46066:SF2">
    <property type="entry name" value="CHITINASE DOMAIN-CONTAINING PROTEIN 1"/>
    <property type="match status" value="1"/>
</dbReference>
<dbReference type="InterPro" id="IPR011583">
    <property type="entry name" value="Chitinase_II/V-like_cat"/>
</dbReference>
<dbReference type="Gene3D" id="3.10.50.10">
    <property type="match status" value="1"/>
</dbReference>
<dbReference type="InterPro" id="IPR001223">
    <property type="entry name" value="Glyco_hydro18_cat"/>
</dbReference>